<evidence type="ECO:0000313" key="4">
    <source>
        <dbReference type="EMBL" id="CAK4032228.1"/>
    </source>
</evidence>
<feature type="region of interest" description="Disordered" evidence="1">
    <location>
        <begin position="1"/>
        <end position="25"/>
    </location>
</feature>
<dbReference type="CDD" id="cd03078">
    <property type="entry name" value="GST_N_Metaxin1_like"/>
    <property type="match status" value="1"/>
</dbReference>
<dbReference type="Proteomes" id="UP001296104">
    <property type="component" value="Unassembled WGS sequence"/>
</dbReference>
<dbReference type="PANTHER" id="PTHR12289:SF44">
    <property type="entry name" value="OUTER MEMBRANE PROTEIN (SAM35), PUTATIVE (AFU_ORTHOLOGUE AFUA_1G13180)-RELATED"/>
    <property type="match status" value="1"/>
</dbReference>
<gene>
    <name evidence="4" type="ORF">LECACI_7A007386</name>
</gene>
<dbReference type="GO" id="GO:0007005">
    <property type="term" value="P:mitochondrion organization"/>
    <property type="evidence" value="ECO:0007669"/>
    <property type="project" value="TreeGrafter"/>
</dbReference>
<feature type="compositionally biased region" description="Polar residues" evidence="1">
    <location>
        <begin position="1"/>
        <end position="17"/>
    </location>
</feature>
<protein>
    <recommendedName>
        <fullName evidence="6">Mitochondrial outer membrane protein</fullName>
    </recommendedName>
</protein>
<sequence>MSNDDSWTESSGTSAQQKPPAHQRSIFSLPPTVKRIFDKFPLVTYEANPLPIRSPKNREEHVLHVFGSEEGVREGRPSFNPGCLRWQTFLKLAGVEFKTVASNNHASPSGVLPFLLPAAQDGKAQEPVPAGNKMKKWVVKEGKKVEESSDLRVEAYMALIEGRVRKAWLYQLYLTPQNSDLVRKLYVSPCSRMPLVQMTIASHLRSAAEAELIKSAGTNVVSALDLIRDAEEALHALSQLLGEGEWFFGQSRPGFFDATVFAYTHLILDDALGWKQNELKDALGKHANLVRHRERIREMYY</sequence>
<evidence type="ECO:0000256" key="1">
    <source>
        <dbReference type="SAM" id="MobiDB-lite"/>
    </source>
</evidence>
<organism evidence="4 5">
    <name type="scientific">Lecanosticta acicola</name>
    <dbReference type="NCBI Taxonomy" id="111012"/>
    <lineage>
        <taxon>Eukaryota</taxon>
        <taxon>Fungi</taxon>
        <taxon>Dikarya</taxon>
        <taxon>Ascomycota</taxon>
        <taxon>Pezizomycotina</taxon>
        <taxon>Dothideomycetes</taxon>
        <taxon>Dothideomycetidae</taxon>
        <taxon>Mycosphaerellales</taxon>
        <taxon>Mycosphaerellaceae</taxon>
        <taxon>Lecanosticta</taxon>
    </lineage>
</organism>
<dbReference type="Pfam" id="PF17172">
    <property type="entry name" value="GST_N_4"/>
    <property type="match status" value="1"/>
</dbReference>
<feature type="domain" description="Thioredoxin-like fold" evidence="3">
    <location>
        <begin position="81"/>
        <end position="178"/>
    </location>
</feature>
<name>A0AAI9EDF0_9PEZI</name>
<evidence type="ECO:0000259" key="2">
    <source>
        <dbReference type="Pfam" id="PF17171"/>
    </source>
</evidence>
<dbReference type="InterPro" id="IPR033468">
    <property type="entry name" value="Metaxin_GST"/>
</dbReference>
<dbReference type="EMBL" id="CAVMBE010000060">
    <property type="protein sequence ID" value="CAK4032228.1"/>
    <property type="molecule type" value="Genomic_DNA"/>
</dbReference>
<dbReference type="PANTHER" id="PTHR12289">
    <property type="entry name" value="METAXIN RELATED"/>
    <property type="match status" value="1"/>
</dbReference>
<dbReference type="CDD" id="cd03193">
    <property type="entry name" value="GST_C_Metaxin"/>
    <property type="match status" value="1"/>
</dbReference>
<evidence type="ECO:0000259" key="3">
    <source>
        <dbReference type="Pfam" id="PF17172"/>
    </source>
</evidence>
<dbReference type="GO" id="GO:0001401">
    <property type="term" value="C:SAM complex"/>
    <property type="evidence" value="ECO:0007669"/>
    <property type="project" value="TreeGrafter"/>
</dbReference>
<proteinExistence type="predicted"/>
<evidence type="ECO:0000313" key="5">
    <source>
        <dbReference type="Proteomes" id="UP001296104"/>
    </source>
</evidence>
<dbReference type="Pfam" id="PF17171">
    <property type="entry name" value="GST_C_6"/>
    <property type="match status" value="1"/>
</dbReference>
<dbReference type="AlphaFoldDB" id="A0AAI9EDF0"/>
<feature type="domain" description="Metaxin glutathione S-transferase" evidence="2">
    <location>
        <begin position="230"/>
        <end position="296"/>
    </location>
</feature>
<comment type="caution">
    <text evidence="4">The sequence shown here is derived from an EMBL/GenBank/DDBJ whole genome shotgun (WGS) entry which is preliminary data.</text>
</comment>
<reference evidence="4" key="1">
    <citation type="submission" date="2023-11" db="EMBL/GenBank/DDBJ databases">
        <authorList>
            <person name="Alioto T."/>
            <person name="Alioto T."/>
            <person name="Gomez Garrido J."/>
        </authorList>
    </citation>
    <scope>NUCLEOTIDE SEQUENCE</scope>
</reference>
<evidence type="ECO:0008006" key="6">
    <source>
        <dbReference type="Google" id="ProtNLM"/>
    </source>
</evidence>
<dbReference type="InterPro" id="IPR012336">
    <property type="entry name" value="Thioredoxin-like_fold"/>
</dbReference>
<dbReference type="InterPro" id="IPR050931">
    <property type="entry name" value="Mito_Protein_Transport_Metaxin"/>
</dbReference>
<accession>A0AAI9EDF0</accession>
<keyword evidence="5" id="KW-1185">Reference proteome</keyword>